<gene>
    <name evidence="2" type="ORF">JKF63_06440</name>
</gene>
<dbReference type="GO" id="GO:0006633">
    <property type="term" value="P:fatty acid biosynthetic process"/>
    <property type="evidence" value="ECO:0007669"/>
    <property type="project" value="InterPro"/>
</dbReference>
<name>A0A836LJX7_9TRYP</name>
<proteinExistence type="predicted"/>
<dbReference type="AlphaFoldDB" id="A0A836LJX7"/>
<dbReference type="Pfam" id="PF05292">
    <property type="entry name" value="MCD"/>
    <property type="match status" value="2"/>
</dbReference>
<dbReference type="RefSeq" id="XP_067759411.1">
    <property type="nucleotide sequence ID" value="XM_067902390.1"/>
</dbReference>
<protein>
    <recommendedName>
        <fullName evidence="1">Malonyl-CoA decarboxylase C-terminal domain-containing protein</fullName>
    </recommendedName>
</protein>
<dbReference type="InterPro" id="IPR007956">
    <property type="entry name" value="Malonyl_CoA_deC_C"/>
</dbReference>
<keyword evidence="3" id="KW-1185">Reference proteome</keyword>
<accession>A0A836LJX7</accession>
<dbReference type="GO" id="GO:2001294">
    <property type="term" value="P:malonyl-CoA catabolic process"/>
    <property type="evidence" value="ECO:0007669"/>
    <property type="project" value="TreeGrafter"/>
</dbReference>
<dbReference type="OrthoDB" id="426718at2759"/>
<dbReference type="GeneID" id="94292467"/>
<dbReference type="PANTHER" id="PTHR28641">
    <property type="match status" value="1"/>
</dbReference>
<organism evidence="2 3">
    <name type="scientific">Porcisia hertigi</name>
    <dbReference type="NCBI Taxonomy" id="2761500"/>
    <lineage>
        <taxon>Eukaryota</taxon>
        <taxon>Discoba</taxon>
        <taxon>Euglenozoa</taxon>
        <taxon>Kinetoplastea</taxon>
        <taxon>Metakinetoplastina</taxon>
        <taxon>Trypanosomatida</taxon>
        <taxon>Trypanosomatidae</taxon>
        <taxon>Leishmaniinae</taxon>
        <taxon>Porcisia</taxon>
    </lineage>
</organism>
<dbReference type="KEGG" id="phet:94292467"/>
<dbReference type="GO" id="GO:0005782">
    <property type="term" value="C:peroxisomal matrix"/>
    <property type="evidence" value="ECO:0007669"/>
    <property type="project" value="TreeGrafter"/>
</dbReference>
<dbReference type="GO" id="GO:0006085">
    <property type="term" value="P:acetyl-CoA biosynthetic process"/>
    <property type="evidence" value="ECO:0007669"/>
    <property type="project" value="TreeGrafter"/>
</dbReference>
<reference evidence="2 3" key="1">
    <citation type="submission" date="2021-02" db="EMBL/GenBank/DDBJ databases">
        <title>Porcisia hertigi Genome sequencing and assembly.</title>
        <authorList>
            <person name="Almutairi H."/>
            <person name="Gatherer D."/>
        </authorList>
    </citation>
    <scope>NUCLEOTIDE SEQUENCE [LARGE SCALE GENOMIC DNA]</scope>
    <source>
        <strain evidence="2 3">C119</strain>
    </source>
</reference>
<sequence>MYRYPAATVLRSQQWGCAYQSTGGAGGAVAVVAGRNTTRLSASTVECPRRHFSFSTRVSLSNLPPPPPQTGTMASEERVSQWCQRLWGLVHKSTGGVASSYLISQVHLAADRAAAAAAAPLSSPTSPTLTTPPKAYGAGELTGAEVLSRLRHAIRGDQGRIRSDIVKSVWATFDILVPPAVQESVTADNVPTTTEDNYFMFISVLSELNFDLDLVMKASMQLTAKVDAYTTLLRQAETQETEQAASAGVSGAAGSAVDKYELAEKLIKAKSEVMRCCFEARSAGSPLYYAWLWHTAAMSDGLQRLIHFRKLTSVFERLCKQNIRRLMREQQRLRSSSEPVTGKPVVPLSAAAAAAVAATGASERNRCAGELSKWRGRLLEVGLIDGALSLLFQDFFSKEYLVMEELTWFTTPPSMLDKIMRAERVHPFVRGFDDMRYRMQPAHHRHMFAFLHPAVVEEPLIAVQVALTHGIASSVDKILGRPTPLSDPANTSRAALAFRDGLSSSAVADGAGMSDDGNVNTAIFYSINSAQSALSGMNMGNRLIKRVVQEVEGNINASRQARGLTPIHTFSTLSPIPLYVRWLAGKVDALAASMATATAARKMVSGLFGEQLCAEEEETRYLAPLREAVVGYALRHPDVLPVKSSLVVPALSAGDSDNYAARDIAVLQYLVGLLRHDDGPSSSSIACDDSRATFATGSTPAHRQSQPWWMDHAFTMALEAPLLRSVATYLCTAKRGRGGRIRDPVGNFHVSNGATVYRLNFLSNTTPQASRESACVTVNYWYDLHAVSANAMQYEVSQTVSLGEPIKALLEGMR</sequence>
<dbReference type="Proteomes" id="UP000674318">
    <property type="component" value="Unassembled WGS sequence"/>
</dbReference>
<evidence type="ECO:0000259" key="1">
    <source>
        <dbReference type="Pfam" id="PF05292"/>
    </source>
</evidence>
<evidence type="ECO:0000313" key="3">
    <source>
        <dbReference type="Proteomes" id="UP000674318"/>
    </source>
</evidence>
<evidence type="ECO:0000313" key="2">
    <source>
        <dbReference type="EMBL" id="KAG5510939.1"/>
    </source>
</evidence>
<dbReference type="InterPro" id="IPR038917">
    <property type="entry name" value="Malonyl_CoA_deC"/>
</dbReference>
<comment type="caution">
    <text evidence="2">The sequence shown here is derived from an EMBL/GenBank/DDBJ whole genome shotgun (WGS) entry which is preliminary data.</text>
</comment>
<feature type="domain" description="Malonyl-CoA decarboxylase C-terminal" evidence="1">
    <location>
        <begin position="698"/>
        <end position="783"/>
    </location>
</feature>
<feature type="domain" description="Malonyl-CoA decarboxylase C-terminal" evidence="1">
    <location>
        <begin position="400"/>
        <end position="596"/>
    </location>
</feature>
<dbReference type="GO" id="GO:0005759">
    <property type="term" value="C:mitochondrial matrix"/>
    <property type="evidence" value="ECO:0007669"/>
    <property type="project" value="TreeGrafter"/>
</dbReference>
<dbReference type="PANTHER" id="PTHR28641:SF1">
    <property type="entry name" value="MALONYL-COA DECARBOXYLASE, MITOCHONDRIAL"/>
    <property type="match status" value="1"/>
</dbReference>
<dbReference type="EMBL" id="JAFJZO010000007">
    <property type="protein sequence ID" value="KAG5510939.1"/>
    <property type="molecule type" value="Genomic_DNA"/>
</dbReference>
<dbReference type="GO" id="GO:0050080">
    <property type="term" value="F:malonyl-CoA decarboxylase activity"/>
    <property type="evidence" value="ECO:0007669"/>
    <property type="project" value="InterPro"/>
</dbReference>
<dbReference type="InterPro" id="IPR042303">
    <property type="entry name" value="Malonyl_CoA_deC_C_sf"/>
</dbReference>
<dbReference type="Gene3D" id="3.40.630.150">
    <property type="entry name" value="Malonyl-CoA decarboxylase, catalytic domain"/>
    <property type="match status" value="1"/>
</dbReference>